<feature type="region of interest" description="Disordered" evidence="1">
    <location>
        <begin position="133"/>
        <end position="165"/>
    </location>
</feature>
<accession>A0A2B4SXW6</accession>
<comment type="caution">
    <text evidence="2">The sequence shown here is derived from an EMBL/GenBank/DDBJ whole genome shotgun (WGS) entry which is preliminary data.</text>
</comment>
<protein>
    <submittedName>
        <fullName evidence="2">Uncharacterized protein</fullName>
    </submittedName>
</protein>
<feature type="compositionally biased region" description="Polar residues" evidence="1">
    <location>
        <begin position="133"/>
        <end position="144"/>
    </location>
</feature>
<name>A0A2B4SXW6_STYPI</name>
<evidence type="ECO:0000313" key="3">
    <source>
        <dbReference type="Proteomes" id="UP000225706"/>
    </source>
</evidence>
<dbReference type="EMBL" id="LSMT01000012">
    <property type="protein sequence ID" value="PFX33412.1"/>
    <property type="molecule type" value="Genomic_DNA"/>
</dbReference>
<dbReference type="Proteomes" id="UP000225706">
    <property type="component" value="Unassembled WGS sequence"/>
</dbReference>
<evidence type="ECO:0000256" key="1">
    <source>
        <dbReference type="SAM" id="MobiDB-lite"/>
    </source>
</evidence>
<dbReference type="OrthoDB" id="5980297at2759"/>
<evidence type="ECO:0000313" key="2">
    <source>
        <dbReference type="EMBL" id="PFX33412.1"/>
    </source>
</evidence>
<sequence>MDSASSPKSESKFDHSYEDESFATAEGTIGADTRSSPFVWRRQESIFLAESSTSSEDIQTICTERCETTPVTTENESANTITEEADYSDEFESFADLSEGVFTVQDKDGSGTKEDEVRANFLSKKFAILTSSQTRSKTQTNTGDFVTRPAATQVKTDAQRRNDKKVDGHKCQEINFCARKLEIVEGDVKKTGKGHAEQRMMATAKGIPHGGDKPIGGNRRKIEDLMIENLMNKAEKDSATLLAEIVNSCTKPSDSPSEVWEKVLCKGRKTQ</sequence>
<organism evidence="2 3">
    <name type="scientific">Stylophora pistillata</name>
    <name type="common">Smooth cauliflower coral</name>
    <dbReference type="NCBI Taxonomy" id="50429"/>
    <lineage>
        <taxon>Eukaryota</taxon>
        <taxon>Metazoa</taxon>
        <taxon>Cnidaria</taxon>
        <taxon>Anthozoa</taxon>
        <taxon>Hexacorallia</taxon>
        <taxon>Scleractinia</taxon>
        <taxon>Astrocoeniina</taxon>
        <taxon>Pocilloporidae</taxon>
        <taxon>Stylophora</taxon>
    </lineage>
</organism>
<feature type="compositionally biased region" description="Basic and acidic residues" evidence="1">
    <location>
        <begin position="9"/>
        <end position="18"/>
    </location>
</feature>
<feature type="region of interest" description="Disordered" evidence="1">
    <location>
        <begin position="1"/>
        <end position="35"/>
    </location>
</feature>
<reference evidence="3" key="1">
    <citation type="journal article" date="2017" name="bioRxiv">
        <title>Comparative analysis of the genomes of Stylophora pistillata and Acropora digitifera provides evidence for extensive differences between species of corals.</title>
        <authorList>
            <person name="Voolstra C.R."/>
            <person name="Li Y."/>
            <person name="Liew Y.J."/>
            <person name="Baumgarten S."/>
            <person name="Zoccola D."/>
            <person name="Flot J.-F."/>
            <person name="Tambutte S."/>
            <person name="Allemand D."/>
            <person name="Aranda M."/>
        </authorList>
    </citation>
    <scope>NUCLEOTIDE SEQUENCE [LARGE SCALE GENOMIC DNA]</scope>
</reference>
<dbReference type="AlphaFoldDB" id="A0A2B4SXW6"/>
<gene>
    <name evidence="2" type="ORF">AWC38_SpisGene1682</name>
</gene>
<proteinExistence type="predicted"/>
<keyword evidence="3" id="KW-1185">Reference proteome</keyword>